<evidence type="ECO:0000256" key="3">
    <source>
        <dbReference type="ARBA" id="ARBA00022448"/>
    </source>
</evidence>
<dbReference type="GO" id="GO:0005886">
    <property type="term" value="C:plasma membrane"/>
    <property type="evidence" value="ECO:0007669"/>
    <property type="project" value="UniProtKB-SubCell"/>
</dbReference>
<evidence type="ECO:0000256" key="4">
    <source>
        <dbReference type="ARBA" id="ARBA00022741"/>
    </source>
</evidence>
<dbReference type="SUPFAM" id="SSF52540">
    <property type="entry name" value="P-loop containing nucleoside triphosphate hydrolases"/>
    <property type="match status" value="1"/>
</dbReference>
<evidence type="ECO:0000256" key="1">
    <source>
        <dbReference type="ARBA" id="ARBA00004202"/>
    </source>
</evidence>
<evidence type="ECO:0000313" key="9">
    <source>
        <dbReference type="Proteomes" id="UP000567795"/>
    </source>
</evidence>
<evidence type="ECO:0000313" key="8">
    <source>
        <dbReference type="EMBL" id="NYI04374.1"/>
    </source>
</evidence>
<dbReference type="EMBL" id="JACBZD010000001">
    <property type="protein sequence ID" value="NYI04374.1"/>
    <property type="molecule type" value="Genomic_DNA"/>
</dbReference>
<keyword evidence="9" id="KW-1185">Reference proteome</keyword>
<dbReference type="Gene3D" id="3.40.50.300">
    <property type="entry name" value="P-loop containing nucleotide triphosphate hydrolases"/>
    <property type="match status" value="1"/>
</dbReference>
<evidence type="ECO:0000256" key="2">
    <source>
        <dbReference type="ARBA" id="ARBA00005417"/>
    </source>
</evidence>
<keyword evidence="5 8" id="KW-0067">ATP-binding</keyword>
<organism evidence="8 9">
    <name type="scientific">Allostreptomyces psammosilenae</name>
    <dbReference type="NCBI Taxonomy" id="1892865"/>
    <lineage>
        <taxon>Bacteria</taxon>
        <taxon>Bacillati</taxon>
        <taxon>Actinomycetota</taxon>
        <taxon>Actinomycetes</taxon>
        <taxon>Kitasatosporales</taxon>
        <taxon>Streptomycetaceae</taxon>
        <taxon>Allostreptomyces</taxon>
    </lineage>
</organism>
<dbReference type="PROSITE" id="PS50893">
    <property type="entry name" value="ABC_TRANSPORTER_2"/>
    <property type="match status" value="1"/>
</dbReference>
<protein>
    <submittedName>
        <fullName evidence="8">ABC-2 type transport system ATP-binding protein</fullName>
    </submittedName>
</protein>
<dbReference type="SMART" id="SM00382">
    <property type="entry name" value="AAA"/>
    <property type="match status" value="1"/>
</dbReference>
<evidence type="ECO:0000256" key="5">
    <source>
        <dbReference type="ARBA" id="ARBA00022840"/>
    </source>
</evidence>
<dbReference type="GO" id="GO:0005524">
    <property type="term" value="F:ATP binding"/>
    <property type="evidence" value="ECO:0007669"/>
    <property type="project" value="UniProtKB-KW"/>
</dbReference>
<comment type="similarity">
    <text evidence="2">Belongs to the ABC transporter superfamily.</text>
</comment>
<proteinExistence type="inferred from homology"/>
<dbReference type="RefSeq" id="WP_218903955.1">
    <property type="nucleotide sequence ID" value="NZ_JACBZD010000001.1"/>
</dbReference>
<dbReference type="GO" id="GO:0046677">
    <property type="term" value="P:response to antibiotic"/>
    <property type="evidence" value="ECO:0007669"/>
    <property type="project" value="UniProtKB-KW"/>
</dbReference>
<reference evidence="8 9" key="1">
    <citation type="submission" date="2020-07" db="EMBL/GenBank/DDBJ databases">
        <title>Sequencing the genomes of 1000 actinobacteria strains.</title>
        <authorList>
            <person name="Klenk H.-P."/>
        </authorList>
    </citation>
    <scope>NUCLEOTIDE SEQUENCE [LARGE SCALE GENOMIC DNA]</scope>
    <source>
        <strain evidence="8 9">DSM 42178</strain>
    </source>
</reference>
<evidence type="ECO:0000259" key="7">
    <source>
        <dbReference type="PROSITE" id="PS50893"/>
    </source>
</evidence>
<sequence>MESIVRARFSEPDPVITARNLGKTYEFHRQPQGLMGAIRSLFHRELTSVQAVHGLDLEVRRGEIVGLLGPNGAGKTTVVKMLCGLLEPTAGTLSVCGERPSDRSSSFLSRISVIFGQKAMLWWDVSTRESLRIHRSMYGIPSGDFSEAVGSLGELLGITGILDTPVRNLSLGQRMRCELALALLHGPTLLFADEPTIGLDVEAKVVVRNLFREINQTFGTTILLTSHDMNDVEALCDRVIVINAGRMAFDGDLTELRAHADIPREVVLTYRDAPRLPPDVLWASIENGARSVRLRLGNEPFAELVQTATRWGDLLDVRIVEAGLDEVMAKVFGDRGRRP</sequence>
<dbReference type="PANTHER" id="PTHR42711">
    <property type="entry name" value="ABC TRANSPORTER ATP-BINDING PROTEIN"/>
    <property type="match status" value="1"/>
</dbReference>
<dbReference type="InterPro" id="IPR050763">
    <property type="entry name" value="ABC_transporter_ATP-binding"/>
</dbReference>
<gene>
    <name evidence="8" type="ORF">FHU37_001317</name>
</gene>
<dbReference type="PANTHER" id="PTHR42711:SF5">
    <property type="entry name" value="ABC TRANSPORTER ATP-BINDING PROTEIN NATA"/>
    <property type="match status" value="1"/>
</dbReference>
<dbReference type="InterPro" id="IPR003593">
    <property type="entry name" value="AAA+_ATPase"/>
</dbReference>
<dbReference type="InterPro" id="IPR003439">
    <property type="entry name" value="ABC_transporter-like_ATP-bd"/>
</dbReference>
<dbReference type="AlphaFoldDB" id="A0A852ZUC7"/>
<keyword evidence="6" id="KW-0046">Antibiotic resistance</keyword>
<dbReference type="Pfam" id="PF00005">
    <property type="entry name" value="ABC_tran"/>
    <property type="match status" value="1"/>
</dbReference>
<accession>A0A852ZUC7</accession>
<evidence type="ECO:0000256" key="6">
    <source>
        <dbReference type="ARBA" id="ARBA00023251"/>
    </source>
</evidence>
<comment type="caution">
    <text evidence="8">The sequence shown here is derived from an EMBL/GenBank/DDBJ whole genome shotgun (WGS) entry which is preliminary data.</text>
</comment>
<keyword evidence="3" id="KW-0813">Transport</keyword>
<name>A0A852ZUC7_9ACTN</name>
<comment type="subcellular location">
    <subcellularLocation>
        <location evidence="1">Cell membrane</location>
        <topology evidence="1">Peripheral membrane protein</topology>
    </subcellularLocation>
</comment>
<dbReference type="GO" id="GO:0016887">
    <property type="term" value="F:ATP hydrolysis activity"/>
    <property type="evidence" value="ECO:0007669"/>
    <property type="project" value="InterPro"/>
</dbReference>
<keyword evidence="4" id="KW-0547">Nucleotide-binding</keyword>
<feature type="domain" description="ABC transporter" evidence="7">
    <location>
        <begin position="36"/>
        <end position="269"/>
    </location>
</feature>
<dbReference type="Proteomes" id="UP000567795">
    <property type="component" value="Unassembled WGS sequence"/>
</dbReference>
<dbReference type="InterPro" id="IPR027417">
    <property type="entry name" value="P-loop_NTPase"/>
</dbReference>